<evidence type="ECO:0000256" key="1">
    <source>
        <dbReference type="SAM" id="Coils"/>
    </source>
</evidence>
<dbReference type="InterPro" id="IPR010653">
    <property type="entry name" value="NlpB/DapX"/>
</dbReference>
<dbReference type="InterPro" id="IPR042268">
    <property type="entry name" value="BamC_C"/>
</dbReference>
<proteinExistence type="predicted"/>
<name>A0A1A6C5U0_9GAMM</name>
<dbReference type="EMBL" id="JQSG02000002">
    <property type="protein sequence ID" value="OBS09919.1"/>
    <property type="molecule type" value="Genomic_DNA"/>
</dbReference>
<comment type="caution">
    <text evidence="2">The sequence shown here is derived from an EMBL/GenBank/DDBJ whole genome shotgun (WGS) entry which is preliminary data.</text>
</comment>
<dbReference type="Proteomes" id="UP000029273">
    <property type="component" value="Unassembled WGS sequence"/>
</dbReference>
<accession>A0A1A6C5U0</accession>
<evidence type="ECO:0000313" key="3">
    <source>
        <dbReference type="Proteomes" id="UP000029273"/>
    </source>
</evidence>
<protein>
    <submittedName>
        <fullName evidence="2">Uncharacterized protein</fullName>
    </submittedName>
</protein>
<dbReference type="Pfam" id="PF06804">
    <property type="entry name" value="Lipoprotein_18"/>
    <property type="match status" value="2"/>
</dbReference>
<keyword evidence="3" id="KW-1185">Reference proteome</keyword>
<dbReference type="AlphaFoldDB" id="A0A1A6C5U0"/>
<reference evidence="2 3" key="1">
    <citation type="journal article" date="2014" name="Genome Announc.">
        <title>Draft Genome Sequence of the Iron-Oxidizing, Acidophilic, and Halotolerant 'Thiobacillus prosperus' Type Strain DSM 5130.</title>
        <authorList>
            <person name="Ossandon F.J."/>
            <person name="Cardenas J.P."/>
            <person name="Corbett M."/>
            <person name="Quatrini R."/>
            <person name="Holmes D.S."/>
            <person name="Watkin E."/>
        </authorList>
    </citation>
    <scope>NUCLEOTIDE SEQUENCE [LARGE SCALE GENOMIC DNA]</scope>
    <source>
        <strain evidence="2 3">DSM 5130</strain>
    </source>
</reference>
<gene>
    <name evidence="2" type="ORF">Thpro_020969</name>
</gene>
<evidence type="ECO:0000313" key="2">
    <source>
        <dbReference type="EMBL" id="OBS09919.1"/>
    </source>
</evidence>
<organism evidence="2 3">
    <name type="scientific">Acidihalobacter prosperus</name>
    <dbReference type="NCBI Taxonomy" id="160660"/>
    <lineage>
        <taxon>Bacteria</taxon>
        <taxon>Pseudomonadati</taxon>
        <taxon>Pseudomonadota</taxon>
        <taxon>Gammaproteobacteria</taxon>
        <taxon>Chromatiales</taxon>
        <taxon>Ectothiorhodospiraceae</taxon>
        <taxon>Acidihalobacter</taxon>
    </lineage>
</organism>
<sequence length="473" mass="50369">MAAVPQAGVLPATPGIRLVSQGGHQWLSVQAAPGVVWPHVVAYFKAQGFKLEEADAKTGVIRTDWKGDRAGLPKGLTARLFNSLYDSGKRERFVARLVSHQDGAGTLVYLSYQGAIEENIGSGAMHWQWAKPDPGKEATALQALKNYLAAHIPAGQLSAARPDEVAPESTVAPIMPAVTAAPMAKTAGATTVSHTQPFDYRIMNVNQQPVMRSALPYATAWPQIGTALGRADFKITQADEAKGLYHVTYQGQDHGSALGNLLGADAVMSMGNKFIIAVRHHDKGVQVEVDNPMMLPVETDGAQGILELIRGGMVGPHRRAAAAEAVSAKQRAETAEAQQALQQAEASAGGKRATYRLASESGEPVLETHAPYGLVWPQVGLALLHSDFVIESKDSAKGTYEVVYNGKSQGGGGNFVSNLFDGGPVLIKGVRFRIYVQQVDKHDIWVHAQNPMGLPMPAHGARGVLKAIEPKLG</sequence>
<dbReference type="Gene3D" id="3.30.310.170">
    <property type="entry name" value="Outer membrane protein assembly factor BamC"/>
    <property type="match status" value="2"/>
</dbReference>
<keyword evidence="1" id="KW-0175">Coiled coil</keyword>
<feature type="coiled-coil region" evidence="1">
    <location>
        <begin position="318"/>
        <end position="347"/>
    </location>
</feature>